<dbReference type="InterPro" id="IPR036188">
    <property type="entry name" value="FAD/NAD-bd_sf"/>
</dbReference>
<feature type="non-terminal residue" evidence="5">
    <location>
        <position position="1"/>
    </location>
</feature>
<dbReference type="Proteomes" id="UP000759131">
    <property type="component" value="Unassembled WGS sequence"/>
</dbReference>
<evidence type="ECO:0000313" key="5">
    <source>
        <dbReference type="EMBL" id="CAD7639938.1"/>
    </source>
</evidence>
<dbReference type="SUPFAM" id="SSF51905">
    <property type="entry name" value="FAD/NAD(P)-binding domain"/>
    <property type="match status" value="1"/>
</dbReference>
<dbReference type="PANTHER" id="PTHR23023">
    <property type="entry name" value="DIMETHYLANILINE MONOOXYGENASE"/>
    <property type="match status" value="1"/>
</dbReference>
<protein>
    <recommendedName>
        <fullName evidence="7">Flavin-containing monooxygenase</fullName>
    </recommendedName>
</protein>
<dbReference type="GO" id="GO:0004499">
    <property type="term" value="F:N,N-dimethylaniline monooxygenase activity"/>
    <property type="evidence" value="ECO:0007669"/>
    <property type="project" value="InterPro"/>
</dbReference>
<dbReference type="GO" id="GO:0050660">
    <property type="term" value="F:flavin adenine dinucleotide binding"/>
    <property type="evidence" value="ECO:0007669"/>
    <property type="project" value="InterPro"/>
</dbReference>
<evidence type="ECO:0008006" key="7">
    <source>
        <dbReference type="Google" id="ProtNLM"/>
    </source>
</evidence>
<proteinExistence type="inferred from homology"/>
<evidence type="ECO:0000256" key="1">
    <source>
        <dbReference type="ARBA" id="ARBA00009183"/>
    </source>
</evidence>
<keyword evidence="2" id="KW-0285">Flavoprotein</keyword>
<dbReference type="EMBL" id="CAJPIZ010022742">
    <property type="protein sequence ID" value="CAG2118025.1"/>
    <property type="molecule type" value="Genomic_DNA"/>
</dbReference>
<sequence length="236" mass="26819">KIIHSRDIVSHWDLKEYEDKTAVVVGIGNSGCDSAVELRFLISAIRHTYRYEAVVGFCTELAKTDGQLTINFTPDFCTNCGVFSRFDSFVGDTDITECDLVVMATGYDHSFPFVDKSLFDHSSDEALNLYKQIFPQQLSHSSLGFIGALQPNGGIFALFEMQSRLYALLMTGKCRFPSHDHIVADIALTKQRRDQLFMKLVFGPTLPYQYRLRGPHSWCGARDALMQSDYRLYREN</sequence>
<dbReference type="GO" id="GO:0050661">
    <property type="term" value="F:NADP binding"/>
    <property type="evidence" value="ECO:0007669"/>
    <property type="project" value="InterPro"/>
</dbReference>
<evidence type="ECO:0000256" key="3">
    <source>
        <dbReference type="ARBA" id="ARBA00022827"/>
    </source>
</evidence>
<dbReference type="InterPro" id="IPR020946">
    <property type="entry name" value="Flavin_mOase-like"/>
</dbReference>
<accession>A0A7R9QC11</accession>
<comment type="similarity">
    <text evidence="1">Belongs to the FMO family.</text>
</comment>
<keyword evidence="3" id="KW-0274">FAD</keyword>
<dbReference type="Pfam" id="PF00743">
    <property type="entry name" value="FMO-like"/>
    <property type="match status" value="1"/>
</dbReference>
<keyword evidence="6" id="KW-1185">Reference proteome</keyword>
<evidence type="ECO:0000313" key="6">
    <source>
        <dbReference type="Proteomes" id="UP000759131"/>
    </source>
</evidence>
<dbReference type="Gene3D" id="3.50.50.60">
    <property type="entry name" value="FAD/NAD(P)-binding domain"/>
    <property type="match status" value="2"/>
</dbReference>
<dbReference type="OrthoDB" id="66881at2759"/>
<name>A0A7R9QC11_9ACAR</name>
<evidence type="ECO:0000256" key="4">
    <source>
        <dbReference type="ARBA" id="ARBA00023002"/>
    </source>
</evidence>
<reference evidence="5" key="1">
    <citation type="submission" date="2020-11" db="EMBL/GenBank/DDBJ databases">
        <authorList>
            <person name="Tran Van P."/>
        </authorList>
    </citation>
    <scope>NUCLEOTIDE SEQUENCE</scope>
</reference>
<dbReference type="EMBL" id="OC877317">
    <property type="protein sequence ID" value="CAD7639938.1"/>
    <property type="molecule type" value="Genomic_DNA"/>
</dbReference>
<keyword evidence="4" id="KW-0560">Oxidoreductase</keyword>
<feature type="non-terminal residue" evidence="5">
    <location>
        <position position="236"/>
    </location>
</feature>
<dbReference type="AlphaFoldDB" id="A0A7R9QC11"/>
<evidence type="ECO:0000256" key="2">
    <source>
        <dbReference type="ARBA" id="ARBA00022630"/>
    </source>
</evidence>
<dbReference type="InterPro" id="IPR050346">
    <property type="entry name" value="FMO-like"/>
</dbReference>
<organism evidence="5">
    <name type="scientific">Medioppia subpectinata</name>
    <dbReference type="NCBI Taxonomy" id="1979941"/>
    <lineage>
        <taxon>Eukaryota</taxon>
        <taxon>Metazoa</taxon>
        <taxon>Ecdysozoa</taxon>
        <taxon>Arthropoda</taxon>
        <taxon>Chelicerata</taxon>
        <taxon>Arachnida</taxon>
        <taxon>Acari</taxon>
        <taxon>Acariformes</taxon>
        <taxon>Sarcoptiformes</taxon>
        <taxon>Oribatida</taxon>
        <taxon>Brachypylina</taxon>
        <taxon>Oppioidea</taxon>
        <taxon>Oppiidae</taxon>
        <taxon>Medioppia</taxon>
    </lineage>
</organism>
<gene>
    <name evidence="5" type="ORF">OSB1V03_LOCUS17977</name>
</gene>